<feature type="domain" description="HTH araC/xylS-type" evidence="4">
    <location>
        <begin position="199"/>
        <end position="272"/>
    </location>
</feature>
<organism evidence="5 6">
    <name type="scientific">Niastella caeni</name>
    <dbReference type="NCBI Taxonomy" id="2569763"/>
    <lineage>
        <taxon>Bacteria</taxon>
        <taxon>Pseudomonadati</taxon>
        <taxon>Bacteroidota</taxon>
        <taxon>Chitinophagia</taxon>
        <taxon>Chitinophagales</taxon>
        <taxon>Chitinophagaceae</taxon>
        <taxon>Niastella</taxon>
    </lineage>
</organism>
<keyword evidence="1" id="KW-0805">Transcription regulation</keyword>
<dbReference type="AlphaFoldDB" id="A0A4V4H0L2"/>
<dbReference type="OrthoDB" id="323290at2"/>
<evidence type="ECO:0000256" key="2">
    <source>
        <dbReference type="ARBA" id="ARBA00023125"/>
    </source>
</evidence>
<dbReference type="GO" id="GO:0003700">
    <property type="term" value="F:DNA-binding transcription factor activity"/>
    <property type="evidence" value="ECO:0007669"/>
    <property type="project" value="InterPro"/>
</dbReference>
<dbReference type="RefSeq" id="WP_136578730.1">
    <property type="nucleotide sequence ID" value="NZ_STFF01000005.1"/>
</dbReference>
<dbReference type="InterPro" id="IPR050204">
    <property type="entry name" value="AraC_XylS_family_regulators"/>
</dbReference>
<name>A0A4V4H0L2_9BACT</name>
<accession>A0A4V4H0L2</accession>
<keyword evidence="2" id="KW-0238">DNA-binding</keyword>
<evidence type="ECO:0000256" key="1">
    <source>
        <dbReference type="ARBA" id="ARBA00023015"/>
    </source>
</evidence>
<evidence type="ECO:0000259" key="4">
    <source>
        <dbReference type="PROSITE" id="PS01124"/>
    </source>
</evidence>
<reference evidence="5 6" key="1">
    <citation type="submission" date="2019-04" db="EMBL/GenBank/DDBJ databases">
        <title>Niastella caeni sp. nov., isolated from activated sludge.</title>
        <authorList>
            <person name="Sheng M."/>
        </authorList>
    </citation>
    <scope>NUCLEOTIDE SEQUENCE [LARGE SCALE GENOMIC DNA]</scope>
    <source>
        <strain evidence="5 6">HX-2-15</strain>
    </source>
</reference>
<dbReference type="InterPro" id="IPR046532">
    <property type="entry name" value="DUF6597"/>
</dbReference>
<dbReference type="Pfam" id="PF12833">
    <property type="entry name" value="HTH_18"/>
    <property type="match status" value="1"/>
</dbReference>
<proteinExistence type="predicted"/>
<dbReference type="PROSITE" id="PS01124">
    <property type="entry name" value="HTH_ARAC_FAMILY_2"/>
    <property type="match status" value="1"/>
</dbReference>
<comment type="caution">
    <text evidence="5">The sequence shown here is derived from an EMBL/GenBank/DDBJ whole genome shotgun (WGS) entry which is preliminary data.</text>
</comment>
<sequence length="272" mass="31739">MGGEIIGAIRSQYNPVQPSILLEKDNEVSYLEFMPSGLLQPYIYCYWQLVSQKPLEQPFIYRVVADACMDIYFDLYNPAESYVMGFCKQYTEFALPKSFHYFGVRFLPSAFPHLFSINGKELSNRYEKLEFVIPKLARYIAGYFEPEQPVEKMVSLLDSFFIDWIKVHSPETDHRFMESVLKILKNDGSLQLESDLKTGLSPRQLRRLFHYYIGDSPKTFSQIIRFQSLLKAKPSSQLLKSEKLFFDAGYYDQSHFIKAFKTFYGSTPSQIL</sequence>
<dbReference type="EMBL" id="STFF01000005">
    <property type="protein sequence ID" value="THU37056.1"/>
    <property type="molecule type" value="Genomic_DNA"/>
</dbReference>
<evidence type="ECO:0000256" key="3">
    <source>
        <dbReference type="ARBA" id="ARBA00023163"/>
    </source>
</evidence>
<dbReference type="Pfam" id="PF20240">
    <property type="entry name" value="DUF6597"/>
    <property type="match status" value="1"/>
</dbReference>
<gene>
    <name evidence="5" type="ORF">FAM09_19065</name>
</gene>
<keyword evidence="6" id="KW-1185">Reference proteome</keyword>
<dbReference type="PANTHER" id="PTHR46796:SF13">
    <property type="entry name" value="HTH-TYPE TRANSCRIPTIONAL ACTIVATOR RHAS"/>
    <property type="match status" value="1"/>
</dbReference>
<dbReference type="Proteomes" id="UP000306918">
    <property type="component" value="Unassembled WGS sequence"/>
</dbReference>
<dbReference type="GO" id="GO:0043565">
    <property type="term" value="F:sequence-specific DNA binding"/>
    <property type="evidence" value="ECO:0007669"/>
    <property type="project" value="InterPro"/>
</dbReference>
<dbReference type="Gene3D" id="1.10.10.60">
    <property type="entry name" value="Homeodomain-like"/>
    <property type="match status" value="1"/>
</dbReference>
<protein>
    <submittedName>
        <fullName evidence="5">AraC family transcriptional regulator</fullName>
    </submittedName>
</protein>
<dbReference type="InterPro" id="IPR018060">
    <property type="entry name" value="HTH_AraC"/>
</dbReference>
<evidence type="ECO:0000313" key="5">
    <source>
        <dbReference type="EMBL" id="THU37056.1"/>
    </source>
</evidence>
<evidence type="ECO:0000313" key="6">
    <source>
        <dbReference type="Proteomes" id="UP000306918"/>
    </source>
</evidence>
<keyword evidence="3" id="KW-0804">Transcription</keyword>
<dbReference type="SMART" id="SM00342">
    <property type="entry name" value="HTH_ARAC"/>
    <property type="match status" value="1"/>
</dbReference>
<dbReference type="PANTHER" id="PTHR46796">
    <property type="entry name" value="HTH-TYPE TRANSCRIPTIONAL ACTIVATOR RHAS-RELATED"/>
    <property type="match status" value="1"/>
</dbReference>